<dbReference type="EMBL" id="JAALDK010000001">
    <property type="protein sequence ID" value="NUX99788.1"/>
    <property type="molecule type" value="Genomic_DNA"/>
</dbReference>
<gene>
    <name evidence="1" type="ORF">G5S42_08740</name>
</gene>
<dbReference type="Proteomes" id="UP000594380">
    <property type="component" value="Unassembled WGS sequence"/>
</dbReference>
<dbReference type="GeneID" id="301100421"/>
<name>A0A7Y6JWW6_9BURK</name>
<proteinExistence type="predicted"/>
<dbReference type="AlphaFoldDB" id="A0A7Y6JWW6"/>
<protein>
    <submittedName>
        <fullName evidence="1">Uncharacterized protein</fullName>
    </submittedName>
</protein>
<sequence>MLLTKFETWRYENEYRVMGELRDQDTDGHYYVDFGKDLMLREVVIGVRNETSQREVAEWIGDLGHDVAIGWRSSSSKSLSSLTCLSSWPVMAIPSSKASAAIDQRSRDRYRKTTLRWTHILEAGSILGSLLDDIAWDKEAHQSKKGRLASLLFHPSEQSTISVLIARAAGGFRIQPAIGMLALCIARAAACGPGKRPLAGHVAVRP</sequence>
<evidence type="ECO:0000313" key="2">
    <source>
        <dbReference type="Proteomes" id="UP000594380"/>
    </source>
</evidence>
<dbReference type="RefSeq" id="WP_176106384.1">
    <property type="nucleotide sequence ID" value="NZ_JAALDK010000001.1"/>
</dbReference>
<evidence type="ECO:0000313" key="1">
    <source>
        <dbReference type="EMBL" id="NUX99788.1"/>
    </source>
</evidence>
<accession>A0A7Y6JWW6</accession>
<reference evidence="1 2" key="1">
    <citation type="submission" date="2020-02" db="EMBL/GenBank/DDBJ databases">
        <title>Paraburkholderia simonii sp. nov. and Paraburkholderia youngii sp. nov. Brazilian and Mexican Mimosa-associated rhizobia.</title>
        <authorList>
            <person name="Mavima L."/>
            <person name="Beukes C.W."/>
            <person name="Chan W.Y."/>
            <person name="Palmer M."/>
            <person name="De Meyer S.E."/>
            <person name="James E.K."/>
            <person name="Venter S.N."/>
            <person name="Steenkamp E.T."/>
        </authorList>
    </citation>
    <scope>NUCLEOTIDE SEQUENCE [LARGE SCALE GENOMIC DNA]</scope>
    <source>
        <strain evidence="1 2">JPY169</strain>
    </source>
</reference>
<comment type="caution">
    <text evidence="1">The sequence shown here is derived from an EMBL/GenBank/DDBJ whole genome shotgun (WGS) entry which is preliminary data.</text>
</comment>
<organism evidence="1 2">
    <name type="scientific">Paraburkholderia youngii</name>
    <dbReference type="NCBI Taxonomy" id="2782701"/>
    <lineage>
        <taxon>Bacteria</taxon>
        <taxon>Pseudomonadati</taxon>
        <taxon>Pseudomonadota</taxon>
        <taxon>Betaproteobacteria</taxon>
        <taxon>Burkholderiales</taxon>
        <taxon>Burkholderiaceae</taxon>
        <taxon>Paraburkholderia</taxon>
    </lineage>
</organism>